<protein>
    <submittedName>
        <fullName evidence="4">Forkhead box J3</fullName>
    </submittedName>
</protein>
<dbReference type="PANTHER" id="PTHR13025:SF2">
    <property type="entry name" value="EF-HAND DOMAIN-CONTAINING PROTEIN D2"/>
    <property type="match status" value="1"/>
</dbReference>
<dbReference type="AlphaFoldDB" id="A0A803JXJ8"/>
<evidence type="ECO:0000256" key="2">
    <source>
        <dbReference type="ARBA" id="ARBA00022737"/>
    </source>
</evidence>
<dbReference type="InterPro" id="IPR040365">
    <property type="entry name" value="EFHD1/2"/>
</dbReference>
<dbReference type="Xenbase" id="XB-GENE-481185">
    <property type="gene designation" value="foxj3"/>
</dbReference>
<gene>
    <name evidence="4" type="primary">foxj3</name>
</gene>
<keyword evidence="2" id="KW-0677">Repeat</keyword>
<organism evidence="4">
    <name type="scientific">Xenopus tropicalis</name>
    <name type="common">Western clawed frog</name>
    <name type="synonym">Silurana tropicalis</name>
    <dbReference type="NCBI Taxonomy" id="8364"/>
    <lineage>
        <taxon>Eukaryota</taxon>
        <taxon>Metazoa</taxon>
        <taxon>Chordata</taxon>
        <taxon>Craniata</taxon>
        <taxon>Vertebrata</taxon>
        <taxon>Euteleostomi</taxon>
        <taxon>Amphibia</taxon>
        <taxon>Batrachia</taxon>
        <taxon>Anura</taxon>
        <taxon>Pipoidea</taxon>
        <taxon>Pipidae</taxon>
        <taxon>Xenopodinae</taxon>
        <taxon>Xenopus</taxon>
        <taxon>Silurana</taxon>
    </lineage>
</organism>
<sequence>KNKEQLALRLSTAFQLGSDAANAVLQALEEKQQIPCGNAFLPSTKAFSFTRNRIKFIENIFLRCDVMHYCFLSLRHAKGLMESMRKPTQHLGTGNVCKEVHEAFINDLFFRESIFIFKSAAFAELQALTDLQELQNISSISASIEILAGEKIKLHPKVQFIIYGTGFQIHVQYQTCSKKRVLTEGKHKRRAIFKKLFSAFKP</sequence>
<dbReference type="Ensembl" id="ENSXETT00000117216">
    <property type="protein sequence ID" value="ENSXETP00000112739"/>
    <property type="gene ID" value="ENSXETG00000013466"/>
</dbReference>
<accession>A0A803JXJ8</accession>
<reference evidence="4" key="2">
    <citation type="submission" date="2021-03" db="UniProtKB">
        <authorList>
            <consortium name="Ensembl"/>
        </authorList>
    </citation>
    <scope>IDENTIFICATION</scope>
</reference>
<dbReference type="Bgee" id="ENSXETG00000013466">
    <property type="expression patterns" value="Expressed in testis and 16 other cell types or tissues"/>
</dbReference>
<dbReference type="GeneTree" id="ENSGT00940000160362"/>
<keyword evidence="1" id="KW-0479">Metal-binding</keyword>
<evidence type="ECO:0000256" key="1">
    <source>
        <dbReference type="ARBA" id="ARBA00022723"/>
    </source>
</evidence>
<dbReference type="GO" id="GO:0005509">
    <property type="term" value="F:calcium ion binding"/>
    <property type="evidence" value="ECO:0007669"/>
    <property type="project" value="InterPro"/>
</dbReference>
<proteinExistence type="predicted"/>
<name>A0A803JXJ8_XENTR</name>
<evidence type="ECO:0000313" key="4">
    <source>
        <dbReference type="Ensembl" id="ENSXETP00000112739"/>
    </source>
</evidence>
<evidence type="ECO:0000256" key="3">
    <source>
        <dbReference type="ARBA" id="ARBA00022837"/>
    </source>
</evidence>
<keyword evidence="3" id="KW-0106">Calcium</keyword>
<reference evidence="4" key="1">
    <citation type="journal article" date="2010" name="Science">
        <title>The genome of the Western clawed frog Xenopus tropicalis.</title>
        <authorList>
            <person name="Hellsten U."/>
            <person name="Harland R.M."/>
            <person name="Gilchrist M.J."/>
            <person name="Hendrix D."/>
            <person name="Jurka J."/>
            <person name="Kapitonov V."/>
            <person name="Ovcharenko I."/>
            <person name="Putnam N.H."/>
            <person name="Shu S."/>
            <person name="Taher L."/>
            <person name="Blitz I.L."/>
            <person name="Blumberg B."/>
            <person name="Dichmann D.S."/>
            <person name="Dubchak I."/>
            <person name="Amaya E."/>
            <person name="Detter J.C."/>
            <person name="Fletcher R."/>
            <person name="Gerhard D.S."/>
            <person name="Goodstein D."/>
            <person name="Graves T."/>
            <person name="Grigoriev I.V."/>
            <person name="Grimwood J."/>
            <person name="Kawashima T."/>
            <person name="Lindquist E."/>
            <person name="Lucas S.M."/>
            <person name="Mead P.E."/>
            <person name="Mitros T."/>
            <person name="Ogino H."/>
            <person name="Ohta Y."/>
            <person name="Poliakov A.V."/>
            <person name="Pollet N."/>
            <person name="Robert J."/>
            <person name="Salamov A."/>
            <person name="Sater A.K."/>
            <person name="Schmutz J."/>
            <person name="Terry A."/>
            <person name="Vize P.D."/>
            <person name="Warren W.C."/>
            <person name="Wells D."/>
            <person name="Wills A."/>
            <person name="Wilson R.K."/>
            <person name="Zimmerman L.B."/>
            <person name="Zorn A.M."/>
            <person name="Grainger R."/>
            <person name="Grammer T."/>
            <person name="Khokha M.K."/>
            <person name="Richardson P.M."/>
            <person name="Rokhsar D.S."/>
        </authorList>
    </citation>
    <scope>NUCLEOTIDE SEQUENCE [LARGE SCALE GENOMIC DNA]</scope>
    <source>
        <strain evidence="4">Nigerian</strain>
    </source>
</reference>
<dbReference type="PANTHER" id="PTHR13025">
    <property type="entry name" value="EF-HAND DOMAIN-CONTAINING PROTEIN D"/>
    <property type="match status" value="1"/>
</dbReference>